<gene>
    <name evidence="2" type="ORF">CI109_104810</name>
</gene>
<evidence type="ECO:0000313" key="3">
    <source>
        <dbReference type="Proteomes" id="UP000322225"/>
    </source>
</evidence>
<dbReference type="GeneID" id="43592185"/>
<feature type="region of interest" description="Disordered" evidence="1">
    <location>
        <begin position="412"/>
        <end position="534"/>
    </location>
</feature>
<dbReference type="KEGG" id="ksn:43592185"/>
<keyword evidence="3" id="KW-1185">Reference proteome</keyword>
<reference evidence="2" key="1">
    <citation type="submission" date="2017-08" db="EMBL/GenBank/DDBJ databases">
        <authorList>
            <person name="Cuomo C."/>
            <person name="Billmyre B."/>
            <person name="Heitman J."/>
        </authorList>
    </citation>
    <scope>NUCLEOTIDE SEQUENCE</scope>
    <source>
        <strain evidence="2">CBS 12478</strain>
    </source>
</reference>
<evidence type="ECO:0000313" key="2">
    <source>
        <dbReference type="EMBL" id="WWD20334.1"/>
    </source>
</evidence>
<dbReference type="Proteomes" id="UP000322225">
    <property type="component" value="Chromosome 8"/>
</dbReference>
<organism evidence="2 3">
    <name type="scientific">Kwoniella shandongensis</name>
    <dbReference type="NCBI Taxonomy" id="1734106"/>
    <lineage>
        <taxon>Eukaryota</taxon>
        <taxon>Fungi</taxon>
        <taxon>Dikarya</taxon>
        <taxon>Basidiomycota</taxon>
        <taxon>Agaricomycotina</taxon>
        <taxon>Tremellomycetes</taxon>
        <taxon>Tremellales</taxon>
        <taxon>Cryptococcaceae</taxon>
        <taxon>Kwoniella</taxon>
    </lineage>
</organism>
<evidence type="ECO:0000256" key="1">
    <source>
        <dbReference type="SAM" id="MobiDB-lite"/>
    </source>
</evidence>
<dbReference type="AlphaFoldDB" id="A0AAJ8LP78"/>
<name>A0AAJ8LP78_9TREE</name>
<feature type="region of interest" description="Disordered" evidence="1">
    <location>
        <begin position="647"/>
        <end position="670"/>
    </location>
</feature>
<proteinExistence type="predicted"/>
<reference evidence="2" key="2">
    <citation type="submission" date="2024-01" db="EMBL/GenBank/DDBJ databases">
        <title>Comparative genomics of Cryptococcus and Kwoniella reveals pathogenesis evolution and contrasting modes of karyotype evolution via chromosome fusion or intercentromeric recombination.</title>
        <authorList>
            <person name="Coelho M.A."/>
            <person name="David-Palma M."/>
            <person name="Shea T."/>
            <person name="Bowers K."/>
            <person name="McGinley-Smith S."/>
            <person name="Mohammad A.W."/>
            <person name="Gnirke A."/>
            <person name="Yurkov A.M."/>
            <person name="Nowrousian M."/>
            <person name="Sun S."/>
            <person name="Cuomo C.A."/>
            <person name="Heitman J."/>
        </authorList>
    </citation>
    <scope>NUCLEOTIDE SEQUENCE</scope>
    <source>
        <strain evidence="2">CBS 12478</strain>
    </source>
</reference>
<feature type="compositionally biased region" description="Polar residues" evidence="1">
    <location>
        <begin position="471"/>
        <end position="482"/>
    </location>
</feature>
<dbReference type="EMBL" id="CP144058">
    <property type="protein sequence ID" value="WWD20334.1"/>
    <property type="molecule type" value="Genomic_DNA"/>
</dbReference>
<feature type="compositionally biased region" description="Low complexity" evidence="1">
    <location>
        <begin position="435"/>
        <end position="448"/>
    </location>
</feature>
<feature type="compositionally biased region" description="Basic and acidic residues" evidence="1">
    <location>
        <begin position="565"/>
        <end position="581"/>
    </location>
</feature>
<dbReference type="RefSeq" id="XP_031857734.2">
    <property type="nucleotide sequence ID" value="XM_032008013.2"/>
</dbReference>
<accession>A0AAJ8LP78</accession>
<feature type="compositionally biased region" description="Low complexity" evidence="1">
    <location>
        <begin position="461"/>
        <end position="470"/>
    </location>
</feature>
<feature type="region of interest" description="Disordered" evidence="1">
    <location>
        <begin position="556"/>
        <end position="581"/>
    </location>
</feature>
<protein>
    <recommendedName>
        <fullName evidence="4">F-box domain-containing protein</fullName>
    </recommendedName>
</protein>
<evidence type="ECO:0008006" key="4">
    <source>
        <dbReference type="Google" id="ProtNLM"/>
    </source>
</evidence>
<sequence>MEMTKERCEMEGTESNWLSNAESTLTFNHSCTLKQIGDSTEEAACGAMDEVDLYNKDGGVENDTTTARRGDPSIPPLDGRCLLLEMPGEILSQIACCLPLEHLIPFLSLHPLLISLTQSHLSPLPTTIRSTLLRGTPYPQALAVLPHLKSFLPPSRSARYRLILPILVMARPRWIVERFEFGRWDEELWKEAFEKRFLPSWKRLKGEEDTWRAAFLRTLGRLEHRQSGCTHEEAWTRFVTLHRNGSASINRMYSRTFDPYEIYEELKHQNNFTAHPTQVRVLLHLQDVRILAIGVLSDQPSLFVNPNAHLALHPPALRHISTATTSDGQAVGSRWFRSTTETAREKKFVRTGAASPEANNNEAYFPLVRSMSPSSPQTTTYGLGEASSSPNHQYVFGPPSPSLISTLSSFIPGGRRRNMSTSTDGGGHQEDSGMSSSLGRLGGVLTTVRSREDESGRRRTWTFGRTRSGSIATIPNWQQGQNSSSSSAASGVSTAQPISVGPTETMPVVPEGTSPANENGDERYPTPPLPPMTRVDRPYNTLDKPQPHLAYVQYPNFTPAPSPPLRRESVGERSPRSSMEELGWTRDTRVSFPEVEDEYEGGLWGGDVSWASVGSGVGNGQRMAEWDEEIGKRKRWVGPMILIAQLHPSTRSGPHPPGSDPNTRLEGPNVDLGPKGMYASLGLEDLDALLPWVELKGGGGNGGEARRSGLGF</sequence>